<name>A0A6I2MK63_9FLAO</name>
<dbReference type="Gene3D" id="2.40.128.490">
    <property type="entry name" value="Uncharacterised protein PF14869, DUF4488"/>
    <property type="match status" value="1"/>
</dbReference>
<dbReference type="EMBL" id="WKJH01000005">
    <property type="protein sequence ID" value="MRX64118.1"/>
    <property type="molecule type" value="Genomic_DNA"/>
</dbReference>
<dbReference type="RefSeq" id="WP_154365646.1">
    <property type="nucleotide sequence ID" value="NZ_WKJH01000005.1"/>
</dbReference>
<dbReference type="Proteomes" id="UP000443153">
    <property type="component" value="Unassembled WGS sequence"/>
</dbReference>
<proteinExistence type="predicted"/>
<dbReference type="AlphaFoldDB" id="A0A6I2MK63"/>
<evidence type="ECO:0000313" key="2">
    <source>
        <dbReference type="EMBL" id="MRX64118.1"/>
    </source>
</evidence>
<reference evidence="2 3" key="1">
    <citation type="submission" date="2019-11" db="EMBL/GenBank/DDBJ databases">
        <title>Maribacter lutea sp. nov., a marine bacterium isolated from intertidal sand.</title>
        <authorList>
            <person name="Liu A."/>
        </authorList>
    </citation>
    <scope>NUCLEOTIDE SEQUENCE [LARGE SCALE GENOMIC DNA]</scope>
    <source>
        <strain evidence="2 3">RZ05</strain>
    </source>
</reference>
<dbReference type="OrthoDB" id="706756at2"/>
<keyword evidence="1" id="KW-0732">Signal</keyword>
<evidence type="ECO:0000256" key="1">
    <source>
        <dbReference type="SAM" id="SignalP"/>
    </source>
</evidence>
<evidence type="ECO:0000313" key="3">
    <source>
        <dbReference type="Proteomes" id="UP000443153"/>
    </source>
</evidence>
<keyword evidence="3" id="KW-1185">Reference proteome</keyword>
<feature type="signal peptide" evidence="1">
    <location>
        <begin position="1"/>
        <end position="24"/>
    </location>
</feature>
<evidence type="ECO:0008006" key="4">
    <source>
        <dbReference type="Google" id="ProtNLM"/>
    </source>
</evidence>
<accession>A0A6I2MK63</accession>
<protein>
    <recommendedName>
        <fullName evidence="4">Membrane or secreted protein</fullName>
    </recommendedName>
</protein>
<organism evidence="2 3">
    <name type="scientific">Maribacter luteus</name>
    <dbReference type="NCBI Taxonomy" id="2594478"/>
    <lineage>
        <taxon>Bacteria</taxon>
        <taxon>Pseudomonadati</taxon>
        <taxon>Bacteroidota</taxon>
        <taxon>Flavobacteriia</taxon>
        <taxon>Flavobacteriales</taxon>
        <taxon>Flavobacteriaceae</taxon>
        <taxon>Maribacter</taxon>
    </lineage>
</organism>
<gene>
    <name evidence="2" type="ORF">GJ691_08035</name>
</gene>
<sequence length="237" mass="27133">MKTINTIFCLLCFLVSSVTLPIYAQIATGVYFSTAKNTTHEVKLSDNYFTYSIYENSPAKFIKTLGGFYQVEDNQLVVLLEFNSNYAQDSIRQLSIPFEKNGNKLILEMKSKLQFKHAAKINQDLDGQWLFGIRGPDQGQERRGDSKARKTLKFLLDGRFQWIAYNTDTMKFHGTGGGSFSSKDGVYQENIAFFSKDDSRVGAELSFGYKIMGDDWHHQGNNSKGEPMYEIWMKRKK</sequence>
<feature type="chain" id="PRO_5026285292" description="Membrane or secreted protein" evidence="1">
    <location>
        <begin position="25"/>
        <end position="237"/>
    </location>
</feature>
<comment type="caution">
    <text evidence="2">The sequence shown here is derived from an EMBL/GenBank/DDBJ whole genome shotgun (WGS) entry which is preliminary data.</text>
</comment>